<name>G8ZQV7_TORDE</name>
<dbReference type="GeneID" id="11502011"/>
<evidence type="ECO:0000313" key="7">
    <source>
        <dbReference type="EMBL" id="CCE90899.1"/>
    </source>
</evidence>
<dbReference type="Gene3D" id="1.20.1740.10">
    <property type="entry name" value="Amino acid/polyamine transporter I"/>
    <property type="match status" value="1"/>
</dbReference>
<keyword evidence="3 5" id="KW-1133">Transmembrane helix</keyword>
<dbReference type="InParanoid" id="G8ZQV7"/>
<gene>
    <name evidence="7" type="primary">TDEL0C00100</name>
    <name evidence="7" type="ORF">TDEL_0C00100</name>
</gene>
<keyword evidence="4 5" id="KW-0472">Membrane</keyword>
<evidence type="ECO:0000259" key="6">
    <source>
        <dbReference type="Pfam" id="PF00324"/>
    </source>
</evidence>
<accession>G8ZQV7</accession>
<evidence type="ECO:0000256" key="5">
    <source>
        <dbReference type="SAM" id="Phobius"/>
    </source>
</evidence>
<dbReference type="AlphaFoldDB" id="G8ZQV7"/>
<dbReference type="Pfam" id="PF00324">
    <property type="entry name" value="AA_permease"/>
    <property type="match status" value="1"/>
</dbReference>
<reference evidence="7 8" key="1">
    <citation type="journal article" date="2011" name="Proc. Natl. Acad. Sci. U.S.A.">
        <title>Evolutionary erosion of yeast sex chromosomes by mating-type switching accidents.</title>
        <authorList>
            <person name="Gordon J.L."/>
            <person name="Armisen D."/>
            <person name="Proux-Wera E."/>
            <person name="Oheigeartaigh S.S."/>
            <person name="Byrne K.P."/>
            <person name="Wolfe K.H."/>
        </authorList>
    </citation>
    <scope>NUCLEOTIDE SEQUENCE [LARGE SCALE GENOMIC DNA]</scope>
    <source>
        <strain evidence="8">ATCC 10662 / CBS 1146 / NBRC 0425 / NCYC 2629 / NRRL Y-866</strain>
    </source>
</reference>
<feature type="transmembrane region" description="Helical" evidence="5">
    <location>
        <begin position="20"/>
        <end position="41"/>
    </location>
</feature>
<comment type="subcellular location">
    <subcellularLocation>
        <location evidence="1">Membrane</location>
        <topology evidence="1">Multi-pass membrane protein</topology>
    </subcellularLocation>
</comment>
<evidence type="ECO:0000256" key="4">
    <source>
        <dbReference type="ARBA" id="ARBA00023136"/>
    </source>
</evidence>
<dbReference type="EMBL" id="HE616744">
    <property type="protein sequence ID" value="CCE90899.1"/>
    <property type="molecule type" value="Genomic_DNA"/>
</dbReference>
<feature type="domain" description="Amino acid permease/ SLC12A" evidence="6">
    <location>
        <begin position="2"/>
        <end position="178"/>
    </location>
</feature>
<dbReference type="OrthoDB" id="3900342at2759"/>
<dbReference type="KEGG" id="tdl:TDEL_0C00100"/>
<dbReference type="InterPro" id="IPR050524">
    <property type="entry name" value="APC_YAT"/>
</dbReference>
<protein>
    <recommendedName>
        <fullName evidence="6">Amino acid permease/ SLC12A domain-containing protein</fullName>
    </recommendedName>
</protein>
<dbReference type="RefSeq" id="XP_003680110.1">
    <property type="nucleotide sequence ID" value="XM_003680062.1"/>
</dbReference>
<evidence type="ECO:0000256" key="2">
    <source>
        <dbReference type="ARBA" id="ARBA00022692"/>
    </source>
</evidence>
<feature type="transmembrane region" description="Helical" evidence="5">
    <location>
        <begin position="105"/>
        <end position="125"/>
    </location>
</feature>
<dbReference type="HOGENOM" id="CLU_1511644_0_0_1"/>
<evidence type="ECO:0000313" key="8">
    <source>
        <dbReference type="Proteomes" id="UP000005627"/>
    </source>
</evidence>
<keyword evidence="8" id="KW-1185">Reference proteome</keyword>
<keyword evidence="2 5" id="KW-0812">Transmembrane</keyword>
<dbReference type="eggNOG" id="KOG1286">
    <property type="taxonomic scope" value="Eukaryota"/>
</dbReference>
<proteinExistence type="predicted"/>
<dbReference type="PANTHER" id="PTHR43341:SF10">
    <property type="entry name" value="S-ADENOSYLMETHIONINE PERMEASE SAM3-RELATED"/>
    <property type="match status" value="1"/>
</dbReference>
<dbReference type="GO" id="GO:0015171">
    <property type="term" value="F:amino acid transmembrane transporter activity"/>
    <property type="evidence" value="ECO:0007669"/>
    <property type="project" value="TreeGrafter"/>
</dbReference>
<dbReference type="Proteomes" id="UP000005627">
    <property type="component" value="Chromosome 3"/>
</dbReference>
<dbReference type="InterPro" id="IPR004841">
    <property type="entry name" value="AA-permease/SLC12A_dom"/>
</dbReference>
<feature type="transmembrane region" description="Helical" evidence="5">
    <location>
        <begin position="158"/>
        <end position="177"/>
    </location>
</feature>
<sequence length="178" mass="19443">MLLDLSGVRGFAETEFYMSIFKMVSLFVFNIIGIVLMTGGGPGNTGYIDTRYWQDSRSFAAPVLKKFRNTIVSAAYSSSGNEMVVLTNTEVKDISSVSCAAKRKFWRIALFYIVTVVIIGCLVPYNDERLLSRATSEDFSSSPFVIALSNTGSMGNKAAYFMNAVILVAVVSVCNSCV</sequence>
<organism evidence="7 8">
    <name type="scientific">Torulaspora delbrueckii</name>
    <name type="common">Yeast</name>
    <name type="synonym">Candida colliculosa</name>
    <dbReference type="NCBI Taxonomy" id="4950"/>
    <lineage>
        <taxon>Eukaryota</taxon>
        <taxon>Fungi</taxon>
        <taxon>Dikarya</taxon>
        <taxon>Ascomycota</taxon>
        <taxon>Saccharomycotina</taxon>
        <taxon>Saccharomycetes</taxon>
        <taxon>Saccharomycetales</taxon>
        <taxon>Saccharomycetaceae</taxon>
        <taxon>Torulaspora</taxon>
    </lineage>
</organism>
<evidence type="ECO:0000256" key="3">
    <source>
        <dbReference type="ARBA" id="ARBA00022989"/>
    </source>
</evidence>
<dbReference type="PANTHER" id="PTHR43341">
    <property type="entry name" value="AMINO ACID PERMEASE"/>
    <property type="match status" value="1"/>
</dbReference>
<evidence type="ECO:0000256" key="1">
    <source>
        <dbReference type="ARBA" id="ARBA00004141"/>
    </source>
</evidence>
<dbReference type="GO" id="GO:0016020">
    <property type="term" value="C:membrane"/>
    <property type="evidence" value="ECO:0007669"/>
    <property type="project" value="UniProtKB-SubCell"/>
</dbReference>